<proteinExistence type="predicted"/>
<sequence length="108" mass="12012">MARPWWVAVGGTFRAMHHTAGRSALRGARHQPSFRPVELADMTLKTAQLSTDLEESVVQFAVFEGEFSLLATQNPPDGYLLDYCLMLQDTLVTTSITKPDKLSSFHSN</sequence>
<reference evidence="1" key="1">
    <citation type="journal article" date="2023" name="Mol. Plant Microbe Interact.">
        <title>Elucidating the Obligate Nature and Biological Capacity of an Invasive Fungal Corn Pathogen.</title>
        <authorList>
            <person name="MacCready J.S."/>
            <person name="Roggenkamp E.M."/>
            <person name="Gdanetz K."/>
            <person name="Chilvers M.I."/>
        </authorList>
    </citation>
    <scope>NUCLEOTIDE SEQUENCE</scope>
    <source>
        <strain evidence="1">PM02</strain>
    </source>
</reference>
<dbReference type="AlphaFoldDB" id="A0AAD9IBZ3"/>
<gene>
    <name evidence="1" type="ORF">P8C59_009118</name>
</gene>
<dbReference type="Proteomes" id="UP001217918">
    <property type="component" value="Unassembled WGS sequence"/>
</dbReference>
<evidence type="ECO:0000313" key="1">
    <source>
        <dbReference type="EMBL" id="KAK2074948.1"/>
    </source>
</evidence>
<keyword evidence="2" id="KW-1185">Reference proteome</keyword>
<organism evidence="1 2">
    <name type="scientific">Phyllachora maydis</name>
    <dbReference type="NCBI Taxonomy" id="1825666"/>
    <lineage>
        <taxon>Eukaryota</taxon>
        <taxon>Fungi</taxon>
        <taxon>Dikarya</taxon>
        <taxon>Ascomycota</taxon>
        <taxon>Pezizomycotina</taxon>
        <taxon>Sordariomycetes</taxon>
        <taxon>Sordariomycetidae</taxon>
        <taxon>Phyllachorales</taxon>
        <taxon>Phyllachoraceae</taxon>
        <taxon>Phyllachora</taxon>
    </lineage>
</organism>
<evidence type="ECO:0000313" key="2">
    <source>
        <dbReference type="Proteomes" id="UP001217918"/>
    </source>
</evidence>
<protein>
    <submittedName>
        <fullName evidence="1">Uncharacterized protein</fullName>
    </submittedName>
</protein>
<dbReference type="EMBL" id="JAQQPM010000009">
    <property type="protein sequence ID" value="KAK2074948.1"/>
    <property type="molecule type" value="Genomic_DNA"/>
</dbReference>
<comment type="caution">
    <text evidence="1">The sequence shown here is derived from an EMBL/GenBank/DDBJ whole genome shotgun (WGS) entry which is preliminary data.</text>
</comment>
<name>A0AAD9IBZ3_9PEZI</name>
<accession>A0AAD9IBZ3</accession>